<evidence type="ECO:0000256" key="12">
    <source>
        <dbReference type="ARBA" id="ARBA00023211"/>
    </source>
</evidence>
<evidence type="ECO:0000259" key="16">
    <source>
        <dbReference type="Pfam" id="PF17177"/>
    </source>
</evidence>
<gene>
    <name evidence="17" type="ORF">Taro_013670</name>
</gene>
<comment type="catalytic activity">
    <reaction evidence="1">
        <text>Endonucleolytic cleavage of RNA, removing 5'-extranucleotides from tRNA precursor.</text>
        <dbReference type="EC" id="3.1.26.5"/>
    </reaction>
</comment>
<dbReference type="EMBL" id="NMUH01000554">
    <property type="protein sequence ID" value="MQL81221.1"/>
    <property type="molecule type" value="Genomic_DNA"/>
</dbReference>
<keyword evidence="5" id="KW-0819">tRNA processing</keyword>
<dbReference type="InterPro" id="IPR033443">
    <property type="entry name" value="PROP1-like_PPR_dom"/>
</dbReference>
<keyword evidence="10" id="KW-0862">Zinc</keyword>
<evidence type="ECO:0000313" key="18">
    <source>
        <dbReference type="Proteomes" id="UP000652761"/>
    </source>
</evidence>
<dbReference type="OrthoDB" id="46913at2759"/>
<evidence type="ECO:0000256" key="9">
    <source>
        <dbReference type="ARBA" id="ARBA00022801"/>
    </source>
</evidence>
<keyword evidence="9" id="KW-0378">Hydrolase</keyword>
<evidence type="ECO:0000256" key="3">
    <source>
        <dbReference type="ARBA" id="ARBA00007626"/>
    </source>
</evidence>
<dbReference type="AlphaFoldDB" id="A0A843UCR4"/>
<dbReference type="Gene3D" id="3.40.50.11980">
    <property type="match status" value="1"/>
</dbReference>
<dbReference type="GO" id="GO:0046872">
    <property type="term" value="F:metal ion binding"/>
    <property type="evidence" value="ECO:0007669"/>
    <property type="project" value="UniProtKB-KW"/>
</dbReference>
<keyword evidence="7" id="KW-0479">Metal-binding</keyword>
<evidence type="ECO:0000259" key="15">
    <source>
        <dbReference type="Pfam" id="PF16953"/>
    </source>
</evidence>
<dbReference type="InterPro" id="IPR002885">
    <property type="entry name" value="PPR_rpt"/>
</dbReference>
<feature type="domain" description="PROP1-like PPR" evidence="16">
    <location>
        <begin position="189"/>
        <end position="249"/>
    </location>
</feature>
<feature type="repeat" description="PPR" evidence="13">
    <location>
        <begin position="450"/>
        <end position="484"/>
    </location>
</feature>
<feature type="region of interest" description="Disordered" evidence="14">
    <location>
        <begin position="865"/>
        <end position="899"/>
    </location>
</feature>
<feature type="domain" description="PROP1-like PPR" evidence="16">
    <location>
        <begin position="390"/>
        <end position="537"/>
    </location>
</feature>
<dbReference type="Pfam" id="PF16953">
    <property type="entry name" value="PRORP"/>
    <property type="match status" value="1"/>
</dbReference>
<accession>A0A843UCR4</accession>
<keyword evidence="6" id="KW-0540">Nuclease</keyword>
<reference evidence="17" key="1">
    <citation type="submission" date="2017-07" db="EMBL/GenBank/DDBJ databases">
        <title>Taro Niue Genome Assembly and Annotation.</title>
        <authorList>
            <person name="Atibalentja N."/>
            <person name="Keating K."/>
            <person name="Fields C.J."/>
        </authorList>
    </citation>
    <scope>NUCLEOTIDE SEQUENCE</scope>
    <source>
        <strain evidence="17">Niue_2</strain>
        <tissue evidence="17">Leaf</tissue>
    </source>
</reference>
<comment type="caution">
    <text evidence="17">The sequence shown here is derived from an EMBL/GenBank/DDBJ whole genome shotgun (WGS) entry which is preliminary data.</text>
</comment>
<dbReference type="Gene3D" id="1.25.40.10">
    <property type="entry name" value="Tetratricopeptide repeat domain"/>
    <property type="match status" value="2"/>
</dbReference>
<evidence type="ECO:0000256" key="10">
    <source>
        <dbReference type="ARBA" id="ARBA00022833"/>
    </source>
</evidence>
<evidence type="ECO:0000256" key="5">
    <source>
        <dbReference type="ARBA" id="ARBA00022694"/>
    </source>
</evidence>
<evidence type="ECO:0000313" key="17">
    <source>
        <dbReference type="EMBL" id="MQL81221.1"/>
    </source>
</evidence>
<feature type="region of interest" description="Disordered" evidence="14">
    <location>
        <begin position="161"/>
        <end position="194"/>
    </location>
</feature>
<dbReference type="Pfam" id="PF17177">
    <property type="entry name" value="PPR_long"/>
    <property type="match status" value="2"/>
</dbReference>
<name>A0A843UCR4_COLES</name>
<evidence type="ECO:0000256" key="14">
    <source>
        <dbReference type="SAM" id="MobiDB-lite"/>
    </source>
</evidence>
<dbReference type="EC" id="3.1.26.5" evidence="4"/>
<keyword evidence="12" id="KW-0464">Manganese</keyword>
<evidence type="ECO:0000256" key="8">
    <source>
        <dbReference type="ARBA" id="ARBA00022737"/>
    </source>
</evidence>
<organism evidence="17 18">
    <name type="scientific">Colocasia esculenta</name>
    <name type="common">Wild taro</name>
    <name type="synonym">Arum esculentum</name>
    <dbReference type="NCBI Taxonomy" id="4460"/>
    <lineage>
        <taxon>Eukaryota</taxon>
        <taxon>Viridiplantae</taxon>
        <taxon>Streptophyta</taxon>
        <taxon>Embryophyta</taxon>
        <taxon>Tracheophyta</taxon>
        <taxon>Spermatophyta</taxon>
        <taxon>Magnoliopsida</taxon>
        <taxon>Liliopsida</taxon>
        <taxon>Araceae</taxon>
        <taxon>Aroideae</taxon>
        <taxon>Colocasieae</taxon>
        <taxon>Colocasia</taxon>
    </lineage>
</organism>
<keyword evidence="8" id="KW-0677">Repeat</keyword>
<dbReference type="PANTHER" id="PTHR13547:SF7">
    <property type="entry name" value="RIBONUCLEASE P"/>
    <property type="match status" value="1"/>
</dbReference>
<evidence type="ECO:0000256" key="2">
    <source>
        <dbReference type="ARBA" id="ARBA00001946"/>
    </source>
</evidence>
<dbReference type="PANTHER" id="PTHR13547">
    <property type="match status" value="1"/>
</dbReference>
<evidence type="ECO:0000256" key="13">
    <source>
        <dbReference type="PROSITE-ProRule" id="PRU00708"/>
    </source>
</evidence>
<keyword evidence="11" id="KW-0460">Magnesium</keyword>
<evidence type="ECO:0000256" key="11">
    <source>
        <dbReference type="ARBA" id="ARBA00022842"/>
    </source>
</evidence>
<evidence type="ECO:0000256" key="1">
    <source>
        <dbReference type="ARBA" id="ARBA00000928"/>
    </source>
</evidence>
<dbReference type="GO" id="GO:0001682">
    <property type="term" value="P:tRNA 5'-leader removal"/>
    <property type="evidence" value="ECO:0007669"/>
    <property type="project" value="UniProtKB-ARBA"/>
</dbReference>
<dbReference type="Proteomes" id="UP000652761">
    <property type="component" value="Unassembled WGS sequence"/>
</dbReference>
<dbReference type="FunFam" id="1.25.40.10:FF:003531">
    <property type="entry name" value="Uncharacterized protein"/>
    <property type="match status" value="1"/>
</dbReference>
<dbReference type="PROSITE" id="PS51375">
    <property type="entry name" value="PPR"/>
    <property type="match status" value="1"/>
</dbReference>
<evidence type="ECO:0000256" key="7">
    <source>
        <dbReference type="ARBA" id="ARBA00022723"/>
    </source>
</evidence>
<feature type="region of interest" description="Disordered" evidence="14">
    <location>
        <begin position="308"/>
        <end position="336"/>
    </location>
</feature>
<protein>
    <recommendedName>
        <fullName evidence="4">ribonuclease P</fullName>
        <ecNumber evidence="4">3.1.26.5</ecNumber>
    </recommendedName>
</protein>
<comment type="cofactor">
    <cofactor evidence="2">
        <name>Mg(2+)</name>
        <dbReference type="ChEBI" id="CHEBI:18420"/>
    </cofactor>
</comment>
<feature type="compositionally biased region" description="Polar residues" evidence="14">
    <location>
        <begin position="872"/>
        <end position="886"/>
    </location>
</feature>
<evidence type="ECO:0000256" key="6">
    <source>
        <dbReference type="ARBA" id="ARBA00022722"/>
    </source>
</evidence>
<sequence length="937" mass="103080">MAALCSRPLQQEWRLSARPCRHASTCGCEPSSPPRSLAVRASRKKTPLRGACRLSMMVPGSENQVAEKMPQQEQVHVKRAARERTVQGGVAGRGVMMGRTARGVARLVADEDVEKGTGRGHGHASRSVGYKNDICVRPSGFYSLHSRDGCAERKSAKSKGSVMIDTRKGEKSKKKGVALVGERKEKASKKSKVKSPEDRLRIGLDMCSKRGDVMGAISLYDSAVREGVKLDQYHYNVLLYLCASAAGGVIHPAKSGSSNYSSGGASVKDASLGGDFSDGPQIIQLNGDGTALKDSDGSLSGSARMVIRDTSSASSPDKRKADLQGHSFHGPNGSCEMEVILGPRTGSMAEREPENGQLLFLQNTAADGDDPTNRTAGHEIRDECGIQVTEDLKKYALDRGFEIYKKMCLEEILLSEAALTSVGRMAMSMGDGDMAFEIVKKIKNMGLTLRLRSYGPALFAYCNSGNVDKAFEVERHMVDCGISPEEPELQALLSVSIAAGRGEMVYYVLQKLRTNVRQVFPATAELIEAWFKSSSASRVGKKKWDQKLIEAAFENGGGGWHGLGWLGKGKWTVVHAHVDTNGICESCGDKLVTIDLDPMETENFSRSVASIAGKRERSKNFENFQKWLDYYGPFDAVIDAANVGLFSQRRFSLTKVNSVLNGIRQKLPSKKWPLIIVHNKRVYGGKMNDPANVKLVEKWKNADAIYTTPTGSNDDWYWLYAAIKCKSLIVTNDEMRDHVFQILGNDFFPKWKERHQVCMVEILLSTGRIFWYTFDSMMDAPSSLCLLPVPLSSSITEPAKGLEILLESEFAAAEWISFLNMQESKKGHWHIPIAIEHGSEKGRIWLCVTRSGILKEANPKIKLKTRKACTDSPGSSQIKPSASSFTKGKRKNTQDPTQDVLRSLQKSLPADGLKDDTIVFKLEMTEKLCGCVIDFQI</sequence>
<dbReference type="InterPro" id="IPR031595">
    <property type="entry name" value="PRORP_C"/>
</dbReference>
<dbReference type="FunFam" id="3.40.50.11980:FF:000002">
    <property type="entry name" value="Proteinaceous RNase P 2"/>
    <property type="match status" value="1"/>
</dbReference>
<keyword evidence="18" id="KW-1185">Reference proteome</keyword>
<proteinExistence type="inferred from homology"/>
<comment type="similarity">
    <text evidence="3">Belongs to the PPR family. P subfamily.</text>
</comment>
<dbReference type="InterPro" id="IPR011990">
    <property type="entry name" value="TPR-like_helical_dom_sf"/>
</dbReference>
<dbReference type="GO" id="GO:0004526">
    <property type="term" value="F:ribonuclease P activity"/>
    <property type="evidence" value="ECO:0007669"/>
    <property type="project" value="UniProtKB-EC"/>
</dbReference>
<feature type="domain" description="PRORP" evidence="15">
    <location>
        <begin position="578"/>
        <end position="766"/>
    </location>
</feature>
<feature type="region of interest" description="Disordered" evidence="14">
    <location>
        <begin position="24"/>
        <end position="44"/>
    </location>
</feature>
<evidence type="ECO:0000256" key="4">
    <source>
        <dbReference type="ARBA" id="ARBA00012179"/>
    </source>
</evidence>